<dbReference type="Gene3D" id="3.20.20.10">
    <property type="entry name" value="Alanine racemase"/>
    <property type="match status" value="1"/>
</dbReference>
<dbReference type="Pfam" id="PF02784">
    <property type="entry name" value="Orn_Arg_deC_N"/>
    <property type="match status" value="1"/>
</dbReference>
<evidence type="ECO:0000256" key="4">
    <source>
        <dbReference type="ARBA" id="ARBA00023239"/>
    </source>
</evidence>
<dbReference type="InterPro" id="IPR022657">
    <property type="entry name" value="De-COase2_CS"/>
</dbReference>
<evidence type="ECO:0000256" key="3">
    <source>
        <dbReference type="ARBA" id="ARBA00022898"/>
    </source>
</evidence>
<comment type="cofactor">
    <cofactor evidence="1 5">
        <name>pyridoxal 5'-phosphate</name>
        <dbReference type="ChEBI" id="CHEBI:597326"/>
    </cofactor>
</comment>
<dbReference type="CDD" id="cd06839">
    <property type="entry name" value="PLPDE_III_Btrk_like"/>
    <property type="match status" value="1"/>
</dbReference>
<proteinExistence type="inferred from homology"/>
<keyword evidence="2" id="KW-0210">Decarboxylase</keyword>
<dbReference type="AlphaFoldDB" id="A0A517YBR1"/>
<accession>A0A517YBR1</accession>
<dbReference type="Gene3D" id="2.40.37.10">
    <property type="entry name" value="Lyase, Ornithine Decarboxylase, Chain A, domain 1"/>
    <property type="match status" value="1"/>
</dbReference>
<feature type="domain" description="Orn/DAP/Arg decarboxylase 2 N-terminal" evidence="8">
    <location>
        <begin position="58"/>
        <end position="307"/>
    </location>
</feature>
<evidence type="ECO:0000259" key="7">
    <source>
        <dbReference type="Pfam" id="PF00278"/>
    </source>
</evidence>
<evidence type="ECO:0000313" key="9">
    <source>
        <dbReference type="EMBL" id="QDU27675.1"/>
    </source>
</evidence>
<keyword evidence="3 5" id="KW-0663">Pyridoxal phosphate</keyword>
<feature type="modified residue" description="N6-(pyridoxal phosphate)lysine" evidence="5">
    <location>
        <position position="79"/>
    </location>
</feature>
<evidence type="ECO:0000256" key="6">
    <source>
        <dbReference type="RuleBase" id="RU003737"/>
    </source>
</evidence>
<dbReference type="EC" id="4.1.1.95" evidence="9"/>
<dbReference type="OrthoDB" id="9802241at2"/>
<evidence type="ECO:0000256" key="1">
    <source>
        <dbReference type="ARBA" id="ARBA00001933"/>
    </source>
</evidence>
<dbReference type="InterPro" id="IPR022644">
    <property type="entry name" value="De-COase2_N"/>
</dbReference>
<dbReference type="PANTHER" id="PTHR43727">
    <property type="entry name" value="DIAMINOPIMELATE DECARBOXYLASE"/>
    <property type="match status" value="1"/>
</dbReference>
<reference evidence="9 10" key="1">
    <citation type="submission" date="2019-02" db="EMBL/GenBank/DDBJ databases">
        <title>Deep-cultivation of Planctomycetes and their phenomic and genomic characterization uncovers novel biology.</title>
        <authorList>
            <person name="Wiegand S."/>
            <person name="Jogler M."/>
            <person name="Boedeker C."/>
            <person name="Pinto D."/>
            <person name="Vollmers J."/>
            <person name="Rivas-Marin E."/>
            <person name="Kohn T."/>
            <person name="Peeters S.H."/>
            <person name="Heuer A."/>
            <person name="Rast P."/>
            <person name="Oberbeckmann S."/>
            <person name="Bunk B."/>
            <person name="Jeske O."/>
            <person name="Meyerdierks A."/>
            <person name="Storesund J.E."/>
            <person name="Kallscheuer N."/>
            <person name="Luecker S."/>
            <person name="Lage O.M."/>
            <person name="Pohl T."/>
            <person name="Merkel B.J."/>
            <person name="Hornburger P."/>
            <person name="Mueller R.-W."/>
            <person name="Bruemmer F."/>
            <person name="Labrenz M."/>
            <person name="Spormann A.M."/>
            <person name="Op den Camp H."/>
            <person name="Overmann J."/>
            <person name="Amann R."/>
            <person name="Jetten M.S.M."/>
            <person name="Mascher T."/>
            <person name="Medema M.H."/>
            <person name="Devos D.P."/>
            <person name="Kaster A.-K."/>
            <person name="Ovreas L."/>
            <person name="Rohde M."/>
            <person name="Galperin M.Y."/>
            <person name="Jogler C."/>
        </authorList>
    </citation>
    <scope>NUCLEOTIDE SEQUENCE [LARGE SCALE GENOMIC DNA]</scope>
    <source>
        <strain evidence="9 10">ETA_A8</strain>
    </source>
</reference>
<dbReference type="KEGG" id="aagg:ETAA8_27640"/>
<evidence type="ECO:0000313" key="10">
    <source>
        <dbReference type="Proteomes" id="UP000315017"/>
    </source>
</evidence>
<feature type="active site" description="Proton donor" evidence="5">
    <location>
        <position position="375"/>
    </location>
</feature>
<organism evidence="9 10">
    <name type="scientific">Anatilimnocola aggregata</name>
    <dbReference type="NCBI Taxonomy" id="2528021"/>
    <lineage>
        <taxon>Bacteria</taxon>
        <taxon>Pseudomonadati</taxon>
        <taxon>Planctomycetota</taxon>
        <taxon>Planctomycetia</taxon>
        <taxon>Pirellulales</taxon>
        <taxon>Pirellulaceae</taxon>
        <taxon>Anatilimnocola</taxon>
    </lineage>
</organism>
<dbReference type="InterPro" id="IPR002986">
    <property type="entry name" value="DAP_deCOOHase_LysA"/>
</dbReference>
<evidence type="ECO:0000256" key="5">
    <source>
        <dbReference type="PIRSR" id="PIRSR600183-50"/>
    </source>
</evidence>
<dbReference type="Proteomes" id="UP000315017">
    <property type="component" value="Chromosome"/>
</dbReference>
<dbReference type="GO" id="GO:0008836">
    <property type="term" value="F:diaminopimelate decarboxylase activity"/>
    <property type="evidence" value="ECO:0007669"/>
    <property type="project" value="InterPro"/>
</dbReference>
<gene>
    <name evidence="9" type="primary">btrK</name>
    <name evidence="9" type="ORF">ETAA8_27640</name>
</gene>
<protein>
    <submittedName>
        <fullName evidence="9">L-glutamyl-[BtrI acyl-carrier protein] decarboxylase</fullName>
        <ecNumber evidence="9">4.1.1.95</ecNumber>
    </submittedName>
</protein>
<dbReference type="SUPFAM" id="SSF51419">
    <property type="entry name" value="PLP-binding barrel"/>
    <property type="match status" value="1"/>
</dbReference>
<dbReference type="PANTHER" id="PTHR43727:SF2">
    <property type="entry name" value="GROUP IV DECARBOXYLASE"/>
    <property type="match status" value="1"/>
</dbReference>
<dbReference type="InterPro" id="IPR000183">
    <property type="entry name" value="Orn/DAP/Arg_de-COase"/>
</dbReference>
<sequence>MAGVTTTTPATQTDHVADLIARHFGVSAGQLQVGGVAISELVRQFGSPLYVYDLDVARRQYQLLRQTLPPRFDICFSVKANPNQALLRTFVGQGSGLEIASSGELHQALAAGCPAHKILFAGPGKTEQELELALAQQIGEIHVESRTEARRLARLAELKHTRARISLRVNPAAAVEGGGMRMGAKAVPFGIDEDQLDDLLDELLPIPALEIVGLHLFVGTQILDHEQLLKQYRAGLEIARHLQQRLGRPLQTIDLGGGLGVPYFAHETRLDLCQLQVGLRAWMEEIARGAEFSEVRFVLEPGRFLAAEMGLYVTQVTDVKTSRGKKFAIVDGGMHHHLAASGNLGQTIKRNYPVAVLNKLDCVTTETIDVVGPLCTPLDVLARGLELPPIEIGDWIGVFQSGAYGRSASPLGFLSRQAPVEVVVERGVARLSRKRGTDHDYLADQLLCD</sequence>
<keyword evidence="4 9" id="KW-0456">Lyase</keyword>
<dbReference type="EMBL" id="CP036274">
    <property type="protein sequence ID" value="QDU27675.1"/>
    <property type="molecule type" value="Genomic_DNA"/>
</dbReference>
<dbReference type="InterPro" id="IPR022643">
    <property type="entry name" value="De-COase2_C"/>
</dbReference>
<dbReference type="SUPFAM" id="SSF50621">
    <property type="entry name" value="Alanine racemase C-terminal domain-like"/>
    <property type="match status" value="1"/>
</dbReference>
<evidence type="ECO:0000256" key="2">
    <source>
        <dbReference type="ARBA" id="ARBA00022793"/>
    </source>
</evidence>
<feature type="domain" description="Orn/DAP/Arg decarboxylase 2 C-terminal" evidence="7">
    <location>
        <begin position="49"/>
        <end position="402"/>
    </location>
</feature>
<keyword evidence="10" id="KW-1185">Reference proteome</keyword>
<evidence type="ECO:0000259" key="8">
    <source>
        <dbReference type="Pfam" id="PF02784"/>
    </source>
</evidence>
<dbReference type="GO" id="GO:0009089">
    <property type="term" value="P:lysine biosynthetic process via diaminopimelate"/>
    <property type="evidence" value="ECO:0007669"/>
    <property type="project" value="InterPro"/>
</dbReference>
<comment type="similarity">
    <text evidence="6">Belongs to the Orn/Lys/Arg decarboxylase class-II family.</text>
</comment>
<dbReference type="PROSITE" id="PS00879">
    <property type="entry name" value="ODR_DC_2_2"/>
    <property type="match status" value="1"/>
</dbReference>
<dbReference type="Pfam" id="PF00278">
    <property type="entry name" value="Orn_DAP_Arg_deC"/>
    <property type="match status" value="1"/>
</dbReference>
<dbReference type="InterPro" id="IPR029066">
    <property type="entry name" value="PLP-binding_barrel"/>
</dbReference>
<dbReference type="RefSeq" id="WP_145088689.1">
    <property type="nucleotide sequence ID" value="NZ_CP036274.1"/>
</dbReference>
<dbReference type="InterPro" id="IPR009006">
    <property type="entry name" value="Ala_racemase/Decarboxylase_C"/>
</dbReference>
<name>A0A517YBR1_9BACT</name>
<dbReference type="PRINTS" id="PR01181">
    <property type="entry name" value="DAPDCRBXLASE"/>
</dbReference>
<dbReference type="PRINTS" id="PR01179">
    <property type="entry name" value="ODADCRBXLASE"/>
</dbReference>